<dbReference type="Proteomes" id="UP000317909">
    <property type="component" value="Chromosome"/>
</dbReference>
<organism evidence="2 3">
    <name type="scientific">Lacipirellula limnantheis</name>
    <dbReference type="NCBI Taxonomy" id="2528024"/>
    <lineage>
        <taxon>Bacteria</taxon>
        <taxon>Pseudomonadati</taxon>
        <taxon>Planctomycetota</taxon>
        <taxon>Planctomycetia</taxon>
        <taxon>Pirellulales</taxon>
        <taxon>Lacipirellulaceae</taxon>
        <taxon>Lacipirellula</taxon>
    </lineage>
</organism>
<reference evidence="2 3" key="1">
    <citation type="submission" date="2019-02" db="EMBL/GenBank/DDBJ databases">
        <title>Deep-cultivation of Planctomycetes and their phenomic and genomic characterization uncovers novel biology.</title>
        <authorList>
            <person name="Wiegand S."/>
            <person name="Jogler M."/>
            <person name="Boedeker C."/>
            <person name="Pinto D."/>
            <person name="Vollmers J."/>
            <person name="Rivas-Marin E."/>
            <person name="Kohn T."/>
            <person name="Peeters S.H."/>
            <person name="Heuer A."/>
            <person name="Rast P."/>
            <person name="Oberbeckmann S."/>
            <person name="Bunk B."/>
            <person name="Jeske O."/>
            <person name="Meyerdierks A."/>
            <person name="Storesund J.E."/>
            <person name="Kallscheuer N."/>
            <person name="Luecker S."/>
            <person name="Lage O.M."/>
            <person name="Pohl T."/>
            <person name="Merkel B.J."/>
            <person name="Hornburger P."/>
            <person name="Mueller R.-W."/>
            <person name="Bruemmer F."/>
            <person name="Labrenz M."/>
            <person name="Spormann A.M."/>
            <person name="Op den Camp H."/>
            <person name="Overmann J."/>
            <person name="Amann R."/>
            <person name="Jetten M.S.M."/>
            <person name="Mascher T."/>
            <person name="Medema M.H."/>
            <person name="Devos D.P."/>
            <person name="Kaster A.-K."/>
            <person name="Ovreas L."/>
            <person name="Rohde M."/>
            <person name="Galperin M.Y."/>
            <person name="Jogler C."/>
        </authorList>
    </citation>
    <scope>NUCLEOTIDE SEQUENCE [LARGE SCALE GENOMIC DNA]</scope>
    <source>
        <strain evidence="2 3">I41</strain>
    </source>
</reference>
<proteinExistence type="predicted"/>
<dbReference type="KEGG" id="llh:I41_14030"/>
<sequence length="64" mass="6370">MIQAILVIVCFAIVGGMISGAVGALLRGNRGATVGFIVGAILAPLGLILFWVAVIRSGAFGSLG</sequence>
<protein>
    <submittedName>
        <fullName evidence="2">Uncharacterized protein</fullName>
    </submittedName>
</protein>
<dbReference type="RefSeq" id="WP_168206742.1">
    <property type="nucleotide sequence ID" value="NZ_CP036339.1"/>
</dbReference>
<name>A0A517TV31_9BACT</name>
<accession>A0A517TV31</accession>
<keyword evidence="1" id="KW-1133">Transmembrane helix</keyword>
<gene>
    <name evidence="2" type="ORF">I41_14030</name>
</gene>
<dbReference type="EMBL" id="CP036339">
    <property type="protein sequence ID" value="QDT72232.1"/>
    <property type="molecule type" value="Genomic_DNA"/>
</dbReference>
<evidence type="ECO:0000313" key="2">
    <source>
        <dbReference type="EMBL" id="QDT72232.1"/>
    </source>
</evidence>
<evidence type="ECO:0000256" key="1">
    <source>
        <dbReference type="SAM" id="Phobius"/>
    </source>
</evidence>
<evidence type="ECO:0000313" key="3">
    <source>
        <dbReference type="Proteomes" id="UP000317909"/>
    </source>
</evidence>
<feature type="transmembrane region" description="Helical" evidence="1">
    <location>
        <begin position="33"/>
        <end position="55"/>
    </location>
</feature>
<keyword evidence="3" id="KW-1185">Reference proteome</keyword>
<keyword evidence="1" id="KW-0812">Transmembrane</keyword>
<dbReference type="AlphaFoldDB" id="A0A517TV31"/>
<keyword evidence="1" id="KW-0472">Membrane</keyword>